<evidence type="ECO:0000313" key="3">
    <source>
        <dbReference type="Proteomes" id="UP000250125"/>
    </source>
</evidence>
<proteinExistence type="predicted"/>
<dbReference type="Proteomes" id="UP000250125">
    <property type="component" value="Chromosome"/>
</dbReference>
<evidence type="ECO:0000313" key="2">
    <source>
        <dbReference type="EMBL" id="ASJ09035.1"/>
    </source>
</evidence>
<keyword evidence="3" id="KW-1185">Reference proteome</keyword>
<sequence length="61" mass="7090">MRRRAQGSMEYLFMIAIALVMIVIFMKKFFDPRFGTIHKTGELQNTVEEDISTEMDSIMNG</sequence>
<protein>
    <recommendedName>
        <fullName evidence="4">Class III signal peptide-containing protein</fullName>
    </recommendedName>
</protein>
<name>A0A2Z2MN30_9EURY</name>
<evidence type="ECO:0008006" key="4">
    <source>
        <dbReference type="Google" id="ProtNLM"/>
    </source>
</evidence>
<accession>A0A2Z2MN30</accession>
<keyword evidence="1" id="KW-0472">Membrane</keyword>
<evidence type="ECO:0000256" key="1">
    <source>
        <dbReference type="SAM" id="Phobius"/>
    </source>
</evidence>
<feature type="transmembrane region" description="Helical" evidence="1">
    <location>
        <begin position="12"/>
        <end position="30"/>
    </location>
</feature>
<dbReference type="KEGG" id="tsl:A3L11_07255"/>
<dbReference type="InterPro" id="IPR007166">
    <property type="entry name" value="Class3_signal_pept_motif"/>
</dbReference>
<keyword evidence="1" id="KW-0812">Transmembrane</keyword>
<dbReference type="EMBL" id="CP015103">
    <property type="protein sequence ID" value="ASJ09035.1"/>
    <property type="molecule type" value="Genomic_DNA"/>
</dbReference>
<dbReference type="Pfam" id="PF04021">
    <property type="entry name" value="Class_IIIsignal"/>
    <property type="match status" value="1"/>
</dbReference>
<gene>
    <name evidence="2" type="ORF">A3L11_07255</name>
</gene>
<organism evidence="2 3">
    <name type="scientific">Thermococcus siculi</name>
    <dbReference type="NCBI Taxonomy" id="72803"/>
    <lineage>
        <taxon>Archaea</taxon>
        <taxon>Methanobacteriati</taxon>
        <taxon>Methanobacteriota</taxon>
        <taxon>Thermococci</taxon>
        <taxon>Thermococcales</taxon>
        <taxon>Thermococcaceae</taxon>
        <taxon>Thermococcus</taxon>
    </lineage>
</organism>
<dbReference type="AlphaFoldDB" id="A0A2Z2MN30"/>
<reference evidence="2 3" key="1">
    <citation type="submission" date="2016-04" db="EMBL/GenBank/DDBJ databases">
        <title>Complete genome sequence of Thermococcus siculi type strain RG-20.</title>
        <authorList>
            <person name="Oger P.M."/>
        </authorList>
    </citation>
    <scope>NUCLEOTIDE SEQUENCE [LARGE SCALE GENOMIC DNA]</scope>
    <source>
        <strain evidence="2 3">RG-20</strain>
    </source>
</reference>
<keyword evidence="1" id="KW-1133">Transmembrane helix</keyword>
<dbReference type="OrthoDB" id="86113at2157"/>